<dbReference type="GeneID" id="81593304"/>
<accession>A0AAD6DNN7</accession>
<keyword evidence="2" id="KW-1185">Reference proteome</keyword>
<evidence type="ECO:0000313" key="1">
    <source>
        <dbReference type="EMBL" id="KAJ5589330.1"/>
    </source>
</evidence>
<reference evidence="1" key="2">
    <citation type="submission" date="2023-01" db="EMBL/GenBank/DDBJ databases">
        <authorList>
            <person name="Petersen C."/>
        </authorList>
    </citation>
    <scope>NUCLEOTIDE SEQUENCE</scope>
    <source>
        <strain evidence="1">IBT 12815</strain>
    </source>
</reference>
<sequence>MPGPIFLAASASYQRYLQDGVTGNLVLSVYEQTPDGDIIVGPGEVFCRLPGCANVQVPLSETRNLHSHLRGHGVLVAWTLSARISQRTKDAIVALYESLFAGL</sequence>
<reference evidence="1" key="1">
    <citation type="journal article" date="2023" name="IMA Fungus">
        <title>Comparative genomic study of the Penicillium genus elucidates a diverse pangenome and 15 lateral gene transfer events.</title>
        <authorList>
            <person name="Petersen C."/>
            <person name="Sorensen T."/>
            <person name="Nielsen M.R."/>
            <person name="Sondergaard T.E."/>
            <person name="Sorensen J.L."/>
            <person name="Fitzpatrick D.A."/>
            <person name="Frisvad J.C."/>
            <person name="Nielsen K.L."/>
        </authorList>
    </citation>
    <scope>NUCLEOTIDE SEQUENCE</scope>
    <source>
        <strain evidence="1">IBT 12815</strain>
    </source>
</reference>
<organism evidence="1 2">
    <name type="scientific">Penicillium hordei</name>
    <dbReference type="NCBI Taxonomy" id="40994"/>
    <lineage>
        <taxon>Eukaryota</taxon>
        <taxon>Fungi</taxon>
        <taxon>Dikarya</taxon>
        <taxon>Ascomycota</taxon>
        <taxon>Pezizomycotina</taxon>
        <taxon>Eurotiomycetes</taxon>
        <taxon>Eurotiomycetidae</taxon>
        <taxon>Eurotiales</taxon>
        <taxon>Aspergillaceae</taxon>
        <taxon>Penicillium</taxon>
    </lineage>
</organism>
<name>A0AAD6DNN7_9EURO</name>
<dbReference type="RefSeq" id="XP_056748349.1">
    <property type="nucleotide sequence ID" value="XM_056903062.1"/>
</dbReference>
<gene>
    <name evidence="1" type="ORF">N7537_012008</name>
</gene>
<evidence type="ECO:0000313" key="2">
    <source>
        <dbReference type="Proteomes" id="UP001213799"/>
    </source>
</evidence>
<protein>
    <submittedName>
        <fullName evidence="1">Uncharacterized protein</fullName>
    </submittedName>
</protein>
<dbReference type="EMBL" id="JAQJAE010000006">
    <property type="protein sequence ID" value="KAJ5589330.1"/>
    <property type="molecule type" value="Genomic_DNA"/>
</dbReference>
<dbReference type="Proteomes" id="UP001213799">
    <property type="component" value="Unassembled WGS sequence"/>
</dbReference>
<proteinExistence type="predicted"/>
<comment type="caution">
    <text evidence="1">The sequence shown here is derived from an EMBL/GenBank/DDBJ whole genome shotgun (WGS) entry which is preliminary data.</text>
</comment>
<dbReference type="AlphaFoldDB" id="A0AAD6DNN7"/>